<feature type="region of interest" description="Disordered" evidence="1">
    <location>
        <begin position="1"/>
        <end position="43"/>
    </location>
</feature>
<organism evidence="2">
    <name type="scientific">Anguilla anguilla</name>
    <name type="common">European freshwater eel</name>
    <name type="synonym">Muraena anguilla</name>
    <dbReference type="NCBI Taxonomy" id="7936"/>
    <lineage>
        <taxon>Eukaryota</taxon>
        <taxon>Metazoa</taxon>
        <taxon>Chordata</taxon>
        <taxon>Craniata</taxon>
        <taxon>Vertebrata</taxon>
        <taxon>Euteleostomi</taxon>
        <taxon>Actinopterygii</taxon>
        <taxon>Neopterygii</taxon>
        <taxon>Teleostei</taxon>
        <taxon>Anguilliformes</taxon>
        <taxon>Anguillidae</taxon>
        <taxon>Anguilla</taxon>
    </lineage>
</organism>
<name>A0A0E9XZS3_ANGAN</name>
<accession>A0A0E9XZS3</accession>
<evidence type="ECO:0000313" key="2">
    <source>
        <dbReference type="EMBL" id="JAI08155.1"/>
    </source>
</evidence>
<feature type="compositionally biased region" description="Basic residues" evidence="1">
    <location>
        <begin position="32"/>
        <end position="43"/>
    </location>
</feature>
<reference evidence="2" key="1">
    <citation type="submission" date="2014-11" db="EMBL/GenBank/DDBJ databases">
        <authorList>
            <person name="Amaro Gonzalez C."/>
        </authorList>
    </citation>
    <scope>NUCLEOTIDE SEQUENCE</scope>
</reference>
<evidence type="ECO:0000256" key="1">
    <source>
        <dbReference type="SAM" id="MobiDB-lite"/>
    </source>
</evidence>
<proteinExistence type="predicted"/>
<dbReference type="EMBL" id="GBXM01000423">
    <property type="protein sequence ID" value="JAI08155.1"/>
    <property type="molecule type" value="Transcribed_RNA"/>
</dbReference>
<protein>
    <submittedName>
        <fullName evidence="2">Uncharacterized protein</fullName>
    </submittedName>
</protein>
<reference evidence="2" key="2">
    <citation type="journal article" date="2015" name="Fish Shellfish Immunol.">
        <title>Early steps in the European eel (Anguilla anguilla)-Vibrio vulnificus interaction in the gills: Role of the RtxA13 toxin.</title>
        <authorList>
            <person name="Callol A."/>
            <person name="Pajuelo D."/>
            <person name="Ebbesson L."/>
            <person name="Teles M."/>
            <person name="MacKenzie S."/>
            <person name="Amaro C."/>
        </authorList>
    </citation>
    <scope>NUCLEOTIDE SEQUENCE</scope>
</reference>
<dbReference type="AlphaFoldDB" id="A0A0E9XZS3"/>
<sequence length="43" mass="5172">MLNDYMDVLHHTTHSKNQHTSEFNPHQMIKNQKPKPIFKKGRN</sequence>